<feature type="domain" description="MOSC" evidence="2">
    <location>
        <begin position="49"/>
        <end position="186"/>
    </location>
</feature>
<dbReference type="PANTHER" id="PTHR30212">
    <property type="entry name" value="PROTEIN YIIM"/>
    <property type="match status" value="1"/>
</dbReference>
<dbReference type="InterPro" id="IPR011037">
    <property type="entry name" value="Pyrv_Knase-like_insert_dom_sf"/>
</dbReference>
<comment type="caution">
    <text evidence="3">The sequence shown here is derived from an EMBL/GenBank/DDBJ whole genome shotgun (WGS) entry which is preliminary data.</text>
</comment>
<evidence type="ECO:0000256" key="1">
    <source>
        <dbReference type="SAM" id="MobiDB-lite"/>
    </source>
</evidence>
<reference evidence="3 4" key="1">
    <citation type="submission" date="2024-11" db="EMBL/GenBank/DDBJ databases">
        <title>The Natural Products Discovery Center: Release of the First 8490 Sequenced Strains for Exploring Actinobacteria Biosynthetic Diversity.</title>
        <authorList>
            <person name="Kalkreuter E."/>
            <person name="Kautsar S.A."/>
            <person name="Yang D."/>
            <person name="Bader C.D."/>
            <person name="Teijaro C.N."/>
            <person name="Fluegel L."/>
            <person name="Davis C.M."/>
            <person name="Simpson J.R."/>
            <person name="Lauterbach L."/>
            <person name="Steele A.D."/>
            <person name="Gui C."/>
            <person name="Meng S."/>
            <person name="Li G."/>
            <person name="Viehrig K."/>
            <person name="Ye F."/>
            <person name="Su P."/>
            <person name="Kiefer A.F."/>
            <person name="Nichols A."/>
            <person name="Cepeda A.J."/>
            <person name="Yan W."/>
            <person name="Fan B."/>
            <person name="Jiang Y."/>
            <person name="Adhikari A."/>
            <person name="Zheng C.-J."/>
            <person name="Schuster L."/>
            <person name="Cowan T.M."/>
            <person name="Smanski M.J."/>
            <person name="Chevrette M.G."/>
            <person name="De Carvalho L.P.S."/>
            <person name="Shen B."/>
        </authorList>
    </citation>
    <scope>NUCLEOTIDE SEQUENCE [LARGE SCALE GENOMIC DNA]</scope>
    <source>
        <strain evidence="3 4">NPDC020863</strain>
    </source>
</reference>
<keyword evidence="4" id="KW-1185">Reference proteome</keyword>
<dbReference type="InterPro" id="IPR005302">
    <property type="entry name" value="MoCF_Sase_C"/>
</dbReference>
<dbReference type="RefSeq" id="WP_358705985.1">
    <property type="nucleotide sequence ID" value="NZ_JBFACG010000028.1"/>
</dbReference>
<dbReference type="PANTHER" id="PTHR30212:SF2">
    <property type="entry name" value="PROTEIN YIIM"/>
    <property type="match status" value="1"/>
</dbReference>
<dbReference type="Pfam" id="PF03473">
    <property type="entry name" value="MOSC"/>
    <property type="match status" value="1"/>
</dbReference>
<dbReference type="Gene3D" id="2.40.33.20">
    <property type="entry name" value="PK beta-barrel domain-like"/>
    <property type="match status" value="1"/>
</dbReference>
<accession>A0ABW8LU25</accession>
<dbReference type="Proteomes" id="UP001620295">
    <property type="component" value="Unassembled WGS sequence"/>
</dbReference>
<proteinExistence type="predicted"/>
<dbReference type="EMBL" id="JBJDQH010000010">
    <property type="protein sequence ID" value="MFK4269083.1"/>
    <property type="molecule type" value="Genomic_DNA"/>
</dbReference>
<organism evidence="3 4">
    <name type="scientific">Streptomyces milbemycinicus</name>
    <dbReference type="NCBI Taxonomy" id="476552"/>
    <lineage>
        <taxon>Bacteria</taxon>
        <taxon>Bacillati</taxon>
        <taxon>Actinomycetota</taxon>
        <taxon>Actinomycetes</taxon>
        <taxon>Kitasatosporales</taxon>
        <taxon>Streptomycetaceae</taxon>
        <taxon>Streptomyces</taxon>
    </lineage>
</organism>
<evidence type="ECO:0000313" key="3">
    <source>
        <dbReference type="EMBL" id="MFK4269083.1"/>
    </source>
</evidence>
<evidence type="ECO:0000259" key="2">
    <source>
        <dbReference type="PROSITE" id="PS51340"/>
    </source>
</evidence>
<name>A0ABW8LU25_9ACTN</name>
<sequence>MTRIHEAGPAHPPTATVLTVNVGRLMPVEYTDAPSGGTGIDKRPAGGPVRVVAPGRKGEAGSGLVGDTVSDTRHHGGNDQAVYAYAREDLDAWARELGRELPNGVFGENLTTQGIDVTGARIGERWRIGPDLLLEVTSARIPCRTFASWLGVERWVKRFTQAAVPGAYLRVLEPGEIRAGDPVEIVHRPDHEVTVGFAFRAATTERALLPRVLAAGDALHPELRESAHAFTGTLSTTSKN</sequence>
<evidence type="ECO:0000313" key="4">
    <source>
        <dbReference type="Proteomes" id="UP001620295"/>
    </source>
</evidence>
<dbReference type="InterPro" id="IPR052353">
    <property type="entry name" value="Benzoxazolinone_Detox_Enz"/>
</dbReference>
<dbReference type="SUPFAM" id="SSF50800">
    <property type="entry name" value="PK beta-barrel domain-like"/>
    <property type="match status" value="1"/>
</dbReference>
<dbReference type="PROSITE" id="PS51340">
    <property type="entry name" value="MOSC"/>
    <property type="match status" value="1"/>
</dbReference>
<feature type="region of interest" description="Disordered" evidence="1">
    <location>
        <begin position="53"/>
        <end position="73"/>
    </location>
</feature>
<gene>
    <name evidence="3" type="ORF">ACI2L5_29700</name>
</gene>
<protein>
    <submittedName>
        <fullName evidence="3">MOSC domain-containing protein</fullName>
    </submittedName>
</protein>